<name>A0A1Y1IFC1_KLENI</name>
<keyword evidence="3" id="KW-1185">Reference proteome</keyword>
<organism evidence="2 3">
    <name type="scientific">Klebsormidium nitens</name>
    <name type="common">Green alga</name>
    <name type="synonym">Ulothrix nitens</name>
    <dbReference type="NCBI Taxonomy" id="105231"/>
    <lineage>
        <taxon>Eukaryota</taxon>
        <taxon>Viridiplantae</taxon>
        <taxon>Streptophyta</taxon>
        <taxon>Klebsormidiophyceae</taxon>
        <taxon>Klebsormidiales</taxon>
        <taxon>Klebsormidiaceae</taxon>
        <taxon>Klebsormidium</taxon>
    </lineage>
</organism>
<dbReference type="OrthoDB" id="17725at2759"/>
<dbReference type="EMBL" id="DF237488">
    <property type="protein sequence ID" value="GAQ89585.1"/>
    <property type="molecule type" value="Genomic_DNA"/>
</dbReference>
<evidence type="ECO:0000313" key="3">
    <source>
        <dbReference type="Proteomes" id="UP000054558"/>
    </source>
</evidence>
<dbReference type="PANTHER" id="PTHR30336">
    <property type="entry name" value="INNER MEMBRANE PROTEIN, PROBABLE PERMEASE"/>
    <property type="match status" value="1"/>
</dbReference>
<dbReference type="InterPro" id="IPR003848">
    <property type="entry name" value="DUF218"/>
</dbReference>
<dbReference type="Proteomes" id="UP000054558">
    <property type="component" value="Unassembled WGS sequence"/>
</dbReference>
<sequence length="248" mass="27338">MASEHNSPADYSLEKQAEDINAVGSFLAQRDVPELITKTAQADFIILAGSALPCTAEIAAEAIHNGVAKELLITGGTGHSTAPLYAAVKRVPKLAHLEVAGQTEAEVLRRIVTEVCHVPNEKVMLETKSLNCSENASKSIELLATQGRDHVKAILIQDPTMQRRTMASFHKHLEHREDIQMQVISFAPFIPVVEVQSDSKGFQFSDQMEALQPIWSVEHYTALIMGDMLRLHDTEQGYGPRACYVRLP</sequence>
<evidence type="ECO:0000259" key="1">
    <source>
        <dbReference type="Pfam" id="PF02698"/>
    </source>
</evidence>
<dbReference type="STRING" id="105231.A0A1Y1IFC1"/>
<dbReference type="InterPro" id="IPR014729">
    <property type="entry name" value="Rossmann-like_a/b/a_fold"/>
</dbReference>
<accession>A0A1Y1IFC1</accession>
<dbReference type="InterPro" id="IPR051599">
    <property type="entry name" value="Cell_Envelope_Assoc"/>
</dbReference>
<evidence type="ECO:0000313" key="2">
    <source>
        <dbReference type="EMBL" id="GAQ89585.1"/>
    </source>
</evidence>
<dbReference type="OMA" id="WPTFVPK"/>
<feature type="domain" description="DUF218" evidence="1">
    <location>
        <begin position="43"/>
        <end position="183"/>
    </location>
</feature>
<dbReference type="Gene3D" id="3.40.50.620">
    <property type="entry name" value="HUPs"/>
    <property type="match status" value="1"/>
</dbReference>
<dbReference type="CDD" id="cd06259">
    <property type="entry name" value="YdcF-like"/>
    <property type="match status" value="1"/>
</dbReference>
<reference evidence="2 3" key="1">
    <citation type="journal article" date="2014" name="Nat. Commun.">
        <title>Klebsormidium flaccidum genome reveals primary factors for plant terrestrial adaptation.</title>
        <authorList>
            <person name="Hori K."/>
            <person name="Maruyama F."/>
            <person name="Fujisawa T."/>
            <person name="Togashi T."/>
            <person name="Yamamoto N."/>
            <person name="Seo M."/>
            <person name="Sato S."/>
            <person name="Yamada T."/>
            <person name="Mori H."/>
            <person name="Tajima N."/>
            <person name="Moriyama T."/>
            <person name="Ikeuchi M."/>
            <person name="Watanabe M."/>
            <person name="Wada H."/>
            <person name="Kobayashi K."/>
            <person name="Saito M."/>
            <person name="Masuda T."/>
            <person name="Sasaki-Sekimoto Y."/>
            <person name="Mashiguchi K."/>
            <person name="Awai K."/>
            <person name="Shimojima M."/>
            <person name="Masuda S."/>
            <person name="Iwai M."/>
            <person name="Nobusawa T."/>
            <person name="Narise T."/>
            <person name="Kondo S."/>
            <person name="Saito H."/>
            <person name="Sato R."/>
            <person name="Murakawa M."/>
            <person name="Ihara Y."/>
            <person name="Oshima-Yamada Y."/>
            <person name="Ohtaka K."/>
            <person name="Satoh M."/>
            <person name="Sonobe K."/>
            <person name="Ishii M."/>
            <person name="Ohtani R."/>
            <person name="Kanamori-Sato M."/>
            <person name="Honoki R."/>
            <person name="Miyazaki D."/>
            <person name="Mochizuki H."/>
            <person name="Umetsu J."/>
            <person name="Higashi K."/>
            <person name="Shibata D."/>
            <person name="Kamiya Y."/>
            <person name="Sato N."/>
            <person name="Nakamura Y."/>
            <person name="Tabata S."/>
            <person name="Ida S."/>
            <person name="Kurokawa K."/>
            <person name="Ohta H."/>
        </authorList>
    </citation>
    <scope>NUCLEOTIDE SEQUENCE [LARGE SCALE GENOMIC DNA]</scope>
    <source>
        <strain evidence="2 3">NIES-2285</strain>
    </source>
</reference>
<dbReference type="AlphaFoldDB" id="A0A1Y1IFC1"/>
<dbReference type="Pfam" id="PF02698">
    <property type="entry name" value="DUF218"/>
    <property type="match status" value="1"/>
</dbReference>
<dbReference type="PANTHER" id="PTHR30336:SF20">
    <property type="entry name" value="DUF218 DOMAIN-CONTAINING PROTEIN"/>
    <property type="match status" value="1"/>
</dbReference>
<dbReference type="Gene3D" id="1.10.3620.10">
    <property type="entry name" value="YdcF like domain"/>
    <property type="match status" value="1"/>
</dbReference>
<proteinExistence type="predicted"/>
<protein>
    <recommendedName>
        <fullName evidence="1">DUF218 domain-containing protein</fullName>
    </recommendedName>
</protein>
<gene>
    <name evidence="2" type="ORF">KFL_005390050</name>
</gene>